<dbReference type="InterPro" id="IPR002347">
    <property type="entry name" value="SDR_fam"/>
</dbReference>
<evidence type="ECO:0000313" key="2">
    <source>
        <dbReference type="Proteomes" id="UP001186452"/>
    </source>
</evidence>
<protein>
    <submittedName>
        <fullName evidence="1">SDR family NAD(P)-dependent oxidoreductase</fullName>
    </submittedName>
</protein>
<sequence length="255" mass="28691">MDDEKKKVWIIGANGGLGFALTQYMLSQGHQVTAMSRHPSSKLQQLQQDYPGQIAAVVCDISQQDSEAFSAVSSIFIQYGCPDWTINASGLLHKQNTNHEPQKMPEKRLSQITPTFLADNIKANTYTSIAIAQYLDTLYKRDTPFRFLCLSAMVGSISDNRSGGWYSYRMSKAALNMFVKTLSIEWQRRFPQACIAAIHPGTTDTSLSVPFQQNIKDGKLYTPQLSAERIYRVLSAMTSEDSGHFFHWDGSKLDW</sequence>
<reference evidence="1 2" key="1">
    <citation type="submission" date="2023-10" db="EMBL/GenBank/DDBJ databases">
        <title>Marine bacteria isolated from horseshoe crab.</title>
        <authorList>
            <person name="Cheng T.H."/>
        </authorList>
    </citation>
    <scope>NUCLEOTIDE SEQUENCE [LARGE SCALE GENOMIC DNA]</scope>
    <source>
        <strain evidence="1 2">HSC6</strain>
    </source>
</reference>
<dbReference type="Proteomes" id="UP001186452">
    <property type="component" value="Unassembled WGS sequence"/>
</dbReference>
<dbReference type="PANTHER" id="PTHR43544">
    <property type="entry name" value="SHORT-CHAIN DEHYDROGENASE/REDUCTASE"/>
    <property type="match status" value="1"/>
</dbReference>
<organism evidence="1 2">
    <name type="scientific">Photobacterium rosenbergii</name>
    <dbReference type="NCBI Taxonomy" id="294936"/>
    <lineage>
        <taxon>Bacteria</taxon>
        <taxon>Pseudomonadati</taxon>
        <taxon>Pseudomonadota</taxon>
        <taxon>Gammaproteobacteria</taxon>
        <taxon>Vibrionales</taxon>
        <taxon>Vibrionaceae</taxon>
        <taxon>Photobacterium</taxon>
    </lineage>
</organism>
<evidence type="ECO:0000313" key="1">
    <source>
        <dbReference type="EMBL" id="MDV5169516.1"/>
    </source>
</evidence>
<name>A0ABU3ZHD4_9GAMM</name>
<accession>A0ABU3ZHD4</accession>
<gene>
    <name evidence="1" type="ORF">R2X38_10955</name>
</gene>
<dbReference type="PANTHER" id="PTHR43544:SF12">
    <property type="entry name" value="NAD(P)-BINDING ROSSMANN-FOLD SUPERFAMILY PROTEIN"/>
    <property type="match status" value="1"/>
</dbReference>
<keyword evidence="2" id="KW-1185">Reference proteome</keyword>
<dbReference type="RefSeq" id="WP_317522244.1">
    <property type="nucleotide sequence ID" value="NZ_JAWJZI010000003.1"/>
</dbReference>
<dbReference type="Gene3D" id="3.40.50.720">
    <property type="entry name" value="NAD(P)-binding Rossmann-like Domain"/>
    <property type="match status" value="1"/>
</dbReference>
<dbReference type="SUPFAM" id="SSF51735">
    <property type="entry name" value="NAD(P)-binding Rossmann-fold domains"/>
    <property type="match status" value="1"/>
</dbReference>
<dbReference type="PRINTS" id="PR00081">
    <property type="entry name" value="GDHRDH"/>
</dbReference>
<dbReference type="EMBL" id="JAWJZI010000003">
    <property type="protein sequence ID" value="MDV5169516.1"/>
    <property type="molecule type" value="Genomic_DNA"/>
</dbReference>
<dbReference type="InterPro" id="IPR036291">
    <property type="entry name" value="NAD(P)-bd_dom_sf"/>
</dbReference>
<proteinExistence type="predicted"/>
<dbReference type="Pfam" id="PF00106">
    <property type="entry name" value="adh_short"/>
    <property type="match status" value="1"/>
</dbReference>
<comment type="caution">
    <text evidence="1">The sequence shown here is derived from an EMBL/GenBank/DDBJ whole genome shotgun (WGS) entry which is preliminary data.</text>
</comment>
<dbReference type="InterPro" id="IPR051468">
    <property type="entry name" value="Fungal_SecMetab_SDRs"/>
</dbReference>